<organism evidence="2 3">
    <name type="scientific">Candidatus Alloenteromonas pullistercoris</name>
    <dbReference type="NCBI Taxonomy" id="2840785"/>
    <lineage>
        <taxon>Bacteria</taxon>
        <taxon>Bacillati</taxon>
        <taxon>Bacillota</taxon>
        <taxon>Bacillota incertae sedis</taxon>
        <taxon>Candidatus Alloenteromonas</taxon>
    </lineage>
</organism>
<dbReference type="AlphaFoldDB" id="A0A9D9DE26"/>
<comment type="caution">
    <text evidence="2">The sequence shown here is derived from an EMBL/GenBank/DDBJ whole genome shotgun (WGS) entry which is preliminary data.</text>
</comment>
<reference evidence="2" key="1">
    <citation type="submission" date="2020-10" db="EMBL/GenBank/DDBJ databases">
        <authorList>
            <person name="Gilroy R."/>
        </authorList>
    </citation>
    <scope>NUCLEOTIDE SEQUENCE</scope>
    <source>
        <strain evidence="2">17113</strain>
    </source>
</reference>
<name>A0A9D9DE26_9FIRM</name>
<accession>A0A9D9DE26</accession>
<proteinExistence type="predicted"/>
<dbReference type="Proteomes" id="UP000823634">
    <property type="component" value="Unassembled WGS sequence"/>
</dbReference>
<evidence type="ECO:0000256" key="1">
    <source>
        <dbReference type="SAM" id="Phobius"/>
    </source>
</evidence>
<sequence length="129" mass="14612">MNFIARDPFTPNKYLTKEQQEEIRGQIDFPENFPTDPERFTPIIDKIEAYAKVNGKSDEVLEHAVSFARSICTLSMDMMAFPMESMPILNLGFLSASFSLLFLTGVLDKDQVQVIQKTVNEMSDKLPSA</sequence>
<keyword evidence="1" id="KW-0812">Transmembrane</keyword>
<protein>
    <submittedName>
        <fullName evidence="2">Uncharacterized protein</fullName>
    </submittedName>
</protein>
<keyword evidence="1" id="KW-0472">Membrane</keyword>
<evidence type="ECO:0000313" key="3">
    <source>
        <dbReference type="Proteomes" id="UP000823634"/>
    </source>
</evidence>
<reference evidence="2" key="2">
    <citation type="journal article" date="2021" name="PeerJ">
        <title>Extensive microbial diversity within the chicken gut microbiome revealed by metagenomics and culture.</title>
        <authorList>
            <person name="Gilroy R."/>
            <person name="Ravi A."/>
            <person name="Getino M."/>
            <person name="Pursley I."/>
            <person name="Horton D.L."/>
            <person name="Alikhan N.F."/>
            <person name="Baker D."/>
            <person name="Gharbi K."/>
            <person name="Hall N."/>
            <person name="Watson M."/>
            <person name="Adriaenssens E.M."/>
            <person name="Foster-Nyarko E."/>
            <person name="Jarju S."/>
            <person name="Secka A."/>
            <person name="Antonio M."/>
            <person name="Oren A."/>
            <person name="Chaudhuri R.R."/>
            <person name="La Ragione R."/>
            <person name="Hildebrand F."/>
            <person name="Pallen M.J."/>
        </authorList>
    </citation>
    <scope>NUCLEOTIDE SEQUENCE</scope>
    <source>
        <strain evidence="2">17113</strain>
    </source>
</reference>
<feature type="transmembrane region" description="Helical" evidence="1">
    <location>
        <begin position="88"/>
        <end position="107"/>
    </location>
</feature>
<dbReference type="EMBL" id="JADINA010000012">
    <property type="protein sequence ID" value="MBO8426009.1"/>
    <property type="molecule type" value="Genomic_DNA"/>
</dbReference>
<keyword evidence="1" id="KW-1133">Transmembrane helix</keyword>
<gene>
    <name evidence="2" type="ORF">IAC61_01660</name>
</gene>
<evidence type="ECO:0000313" key="2">
    <source>
        <dbReference type="EMBL" id="MBO8426009.1"/>
    </source>
</evidence>